<evidence type="ECO:0000256" key="3">
    <source>
        <dbReference type="ARBA" id="ARBA00022692"/>
    </source>
</evidence>
<evidence type="ECO:0000256" key="5">
    <source>
        <dbReference type="ARBA" id="ARBA00023136"/>
    </source>
</evidence>
<evidence type="ECO:0000256" key="6">
    <source>
        <dbReference type="SAM" id="Phobius"/>
    </source>
</evidence>
<feature type="transmembrane region" description="Helical" evidence="6">
    <location>
        <begin position="397"/>
        <end position="415"/>
    </location>
</feature>
<feature type="transmembrane region" description="Helical" evidence="6">
    <location>
        <begin position="795"/>
        <end position="817"/>
    </location>
</feature>
<feature type="transmembrane region" description="Helical" evidence="6">
    <location>
        <begin position="312"/>
        <end position="334"/>
    </location>
</feature>
<reference evidence="8 9" key="1">
    <citation type="submission" date="2019-09" db="EMBL/GenBank/DDBJ databases">
        <title>Wenzhouxiangella sp. Genome sequencing and assembly.</title>
        <authorList>
            <person name="Zhang R."/>
        </authorList>
    </citation>
    <scope>NUCLEOTIDE SEQUENCE [LARGE SCALE GENOMIC DNA]</scope>
    <source>
        <strain evidence="8 9">W260</strain>
    </source>
</reference>
<dbReference type="Proteomes" id="UP000325372">
    <property type="component" value="Unassembled WGS sequence"/>
</dbReference>
<evidence type="ECO:0000256" key="1">
    <source>
        <dbReference type="ARBA" id="ARBA00004651"/>
    </source>
</evidence>
<sequence length="832" mass="88988">MSRSVGAWRLATRLLGRDWRSGELLVLAAALVTAVTAMTAVGFLTDRVSQAVAQRAAESLAADLRLRAGAPLPESHRQLAADHGLRTAELVSMPSVVFAGESSALAALTAAGEGYPLRGRLETAERQGEDATPANGLPGPGEAWAAPGLLARLGVDTGTTVEIGEATFTLTRVLSRRPDEGFNFVDLAPTLLINVSDLDNTGLIRPGSRVTWRQLFAGDRARVARFKAELEPLLDPAERLRDIEDAGPQVQAAMQRSGRFLNLASLVSVLLAAIAVAMSARRYALRHRDRVALMKCLGARQAFVDRVNRVQVLLLALAGGALGIVLGFVAQQVLAWLLRDFIGESLPMPGLSPVWLGLVTSACILGGFALPDLARMGRTPPLRVLRADVEPAPWRHGLAYVAAVAALVALLTWLVRDLALAGAVLAGLLATFAVLGLAGWALVRVTHRFRGTGGAAWRFGLANLARRGPESIAQVVAFGLGIMVLLVLSLVRDDLMDSWRASLPEDAPNRFMINIQAYEVEPIRELLSARGIEVPRFVPMVRARLTAINGTDIGDITFDHPEGERWAQREANLTWAEAVQDGNRLLQGEFWDAGTTAPEVSVEAEFASELGVGVGDTLAFDIAGEPLQAPITSIREVAWDSFRPNFFMVLNASALEGYPGTWINSIHLPPGTEDATLDVMRAFPSVSVIDLDAILAQVRSVMDRAAFAVQAVFAFTLLAGLAVLWAAVHSTRDAREFESALLRSLGASRRRVLAGVVAEFLAIGLLAGVLATAGATLAGYLLATRVYDLEYRFNLGLTLAGPLLGMLFVGLAGWLATRRVVATPPIRVLRSA</sequence>
<evidence type="ECO:0000259" key="7">
    <source>
        <dbReference type="Pfam" id="PF02687"/>
    </source>
</evidence>
<feature type="transmembrane region" description="Helical" evidence="6">
    <location>
        <begin position="752"/>
        <end position="783"/>
    </location>
</feature>
<feature type="transmembrane region" description="Helical" evidence="6">
    <location>
        <begin position="707"/>
        <end position="728"/>
    </location>
</feature>
<comment type="subcellular location">
    <subcellularLocation>
        <location evidence="1">Cell membrane</location>
        <topology evidence="1">Multi-pass membrane protein</topology>
    </subcellularLocation>
</comment>
<keyword evidence="3 6" id="KW-0812">Transmembrane</keyword>
<dbReference type="GO" id="GO:0005886">
    <property type="term" value="C:plasma membrane"/>
    <property type="evidence" value="ECO:0007669"/>
    <property type="project" value="UniProtKB-SubCell"/>
</dbReference>
<feature type="transmembrane region" description="Helical" evidence="6">
    <location>
        <begin position="260"/>
        <end position="280"/>
    </location>
</feature>
<evidence type="ECO:0000313" key="8">
    <source>
        <dbReference type="EMBL" id="KAA9133322.1"/>
    </source>
</evidence>
<dbReference type="RefSeq" id="WP_150862881.1">
    <property type="nucleotide sequence ID" value="NZ_VYXP01000002.1"/>
</dbReference>
<keyword evidence="2" id="KW-1003">Cell membrane</keyword>
<accession>A0A5N0TE56</accession>
<feature type="transmembrane region" description="Helical" evidence="6">
    <location>
        <begin position="421"/>
        <end position="443"/>
    </location>
</feature>
<evidence type="ECO:0000256" key="4">
    <source>
        <dbReference type="ARBA" id="ARBA00022989"/>
    </source>
</evidence>
<dbReference type="InterPro" id="IPR003838">
    <property type="entry name" value="ABC3_permease_C"/>
</dbReference>
<proteinExistence type="predicted"/>
<dbReference type="PANTHER" id="PTHR30287">
    <property type="entry name" value="MEMBRANE COMPONENT OF PREDICTED ABC SUPERFAMILY METABOLITE UPTAKE TRANSPORTER"/>
    <property type="match status" value="1"/>
</dbReference>
<dbReference type="Pfam" id="PF02687">
    <property type="entry name" value="FtsX"/>
    <property type="match status" value="2"/>
</dbReference>
<feature type="transmembrane region" description="Helical" evidence="6">
    <location>
        <begin position="472"/>
        <end position="491"/>
    </location>
</feature>
<dbReference type="EMBL" id="VYXP01000002">
    <property type="protein sequence ID" value="KAA9133322.1"/>
    <property type="molecule type" value="Genomic_DNA"/>
</dbReference>
<keyword evidence="9" id="KW-1185">Reference proteome</keyword>
<dbReference type="PANTHER" id="PTHR30287:SF1">
    <property type="entry name" value="INNER MEMBRANE PROTEIN"/>
    <property type="match status" value="1"/>
</dbReference>
<organism evidence="8 9">
    <name type="scientific">Marinihelvus fidelis</name>
    <dbReference type="NCBI Taxonomy" id="2613842"/>
    <lineage>
        <taxon>Bacteria</taxon>
        <taxon>Pseudomonadati</taxon>
        <taxon>Pseudomonadota</taxon>
        <taxon>Gammaproteobacteria</taxon>
        <taxon>Chromatiales</taxon>
        <taxon>Wenzhouxiangellaceae</taxon>
        <taxon>Marinihelvus</taxon>
    </lineage>
</organism>
<name>A0A5N0TE56_9GAMM</name>
<feature type="domain" description="ABC3 transporter permease C-terminal" evidence="7">
    <location>
        <begin position="712"/>
        <end position="825"/>
    </location>
</feature>
<gene>
    <name evidence="8" type="ORF">F3N42_02930</name>
</gene>
<evidence type="ECO:0000256" key="2">
    <source>
        <dbReference type="ARBA" id="ARBA00022475"/>
    </source>
</evidence>
<comment type="caution">
    <text evidence="8">The sequence shown here is derived from an EMBL/GenBank/DDBJ whole genome shotgun (WGS) entry which is preliminary data.</text>
</comment>
<feature type="domain" description="ABC3 transporter permease C-terminal" evidence="7">
    <location>
        <begin position="263"/>
        <end position="367"/>
    </location>
</feature>
<feature type="transmembrane region" description="Helical" evidence="6">
    <location>
        <begin position="354"/>
        <end position="376"/>
    </location>
</feature>
<keyword evidence="4 6" id="KW-1133">Transmembrane helix</keyword>
<dbReference type="InterPro" id="IPR038766">
    <property type="entry name" value="Membrane_comp_ABC_pdt"/>
</dbReference>
<protein>
    <submittedName>
        <fullName evidence="8">FtsX-like permease family protein</fullName>
    </submittedName>
</protein>
<keyword evidence="5 6" id="KW-0472">Membrane</keyword>
<evidence type="ECO:0000313" key="9">
    <source>
        <dbReference type="Proteomes" id="UP000325372"/>
    </source>
</evidence>
<dbReference type="AlphaFoldDB" id="A0A5N0TE56"/>